<sequence>MPSVADESLPGERDQARRMALGRVQESFRDVYLTLISIIQGVALGYLIQTIGATYKEIDVDRAGRVVVVLVGIAVIWQEYLVGLMMFAWVPTVIDACRRSPFSPPRSSSNGTGVGLGHSSTWWVGWLSSRSVLVVCWAGSWGRS</sequence>
<gene>
    <name evidence="2" type="ORF">Rhe02_78430</name>
</gene>
<accession>A0A8J3VL99</accession>
<evidence type="ECO:0000256" key="1">
    <source>
        <dbReference type="SAM" id="Phobius"/>
    </source>
</evidence>
<dbReference type="EMBL" id="BONY01000076">
    <property type="protein sequence ID" value="GIH09776.1"/>
    <property type="molecule type" value="Genomic_DNA"/>
</dbReference>
<dbReference type="AlphaFoldDB" id="A0A8J3VL99"/>
<keyword evidence="3" id="KW-1185">Reference proteome</keyword>
<keyword evidence="1" id="KW-1133">Transmembrane helix</keyword>
<feature type="transmembrane region" description="Helical" evidence="1">
    <location>
        <begin position="31"/>
        <end position="55"/>
    </location>
</feature>
<protein>
    <submittedName>
        <fullName evidence="2">Uncharacterized protein</fullName>
    </submittedName>
</protein>
<reference evidence="2" key="1">
    <citation type="submission" date="2021-01" db="EMBL/GenBank/DDBJ databases">
        <title>Whole genome shotgun sequence of Rhizocola hellebori NBRC 109834.</title>
        <authorList>
            <person name="Komaki H."/>
            <person name="Tamura T."/>
        </authorList>
    </citation>
    <scope>NUCLEOTIDE SEQUENCE</scope>
    <source>
        <strain evidence="2">NBRC 109834</strain>
    </source>
</reference>
<name>A0A8J3VL99_9ACTN</name>
<organism evidence="2 3">
    <name type="scientific">Rhizocola hellebori</name>
    <dbReference type="NCBI Taxonomy" id="1392758"/>
    <lineage>
        <taxon>Bacteria</taxon>
        <taxon>Bacillati</taxon>
        <taxon>Actinomycetota</taxon>
        <taxon>Actinomycetes</taxon>
        <taxon>Micromonosporales</taxon>
        <taxon>Micromonosporaceae</taxon>
        <taxon>Rhizocola</taxon>
    </lineage>
</organism>
<evidence type="ECO:0000313" key="3">
    <source>
        <dbReference type="Proteomes" id="UP000612899"/>
    </source>
</evidence>
<keyword evidence="1" id="KW-0812">Transmembrane</keyword>
<comment type="caution">
    <text evidence="2">The sequence shown here is derived from an EMBL/GenBank/DDBJ whole genome shotgun (WGS) entry which is preliminary data.</text>
</comment>
<dbReference type="Proteomes" id="UP000612899">
    <property type="component" value="Unassembled WGS sequence"/>
</dbReference>
<evidence type="ECO:0000313" key="2">
    <source>
        <dbReference type="EMBL" id="GIH09776.1"/>
    </source>
</evidence>
<feature type="transmembrane region" description="Helical" evidence="1">
    <location>
        <begin position="67"/>
        <end position="90"/>
    </location>
</feature>
<keyword evidence="1" id="KW-0472">Membrane</keyword>
<proteinExistence type="predicted"/>